<protein>
    <recommendedName>
        <fullName evidence="6">Probable ribonuclease FAU-1</fullName>
        <ecNumber evidence="6">3.1.26.-</ecNumber>
    </recommendedName>
    <alternativeName>
        <fullName evidence="6">RNA-binding protein FAU-1</fullName>
    </alternativeName>
</protein>
<gene>
    <name evidence="6" type="primary">fau-1</name>
    <name evidence="8" type="ORF">ACFSBT_00595</name>
</gene>
<feature type="domain" description="S1 motif" evidence="7">
    <location>
        <begin position="89"/>
        <end position="159"/>
    </location>
</feature>
<evidence type="ECO:0000256" key="6">
    <source>
        <dbReference type="HAMAP-Rule" id="MF_01910"/>
    </source>
</evidence>
<dbReference type="InterPro" id="IPR007295">
    <property type="entry name" value="DUF402"/>
</dbReference>
<dbReference type="EC" id="3.1.26.-" evidence="6"/>
<evidence type="ECO:0000313" key="9">
    <source>
        <dbReference type="Proteomes" id="UP001597187"/>
    </source>
</evidence>
<dbReference type="GO" id="GO:0016891">
    <property type="term" value="F:RNA endonuclease activity producing 5'-phosphomonoesters, hydrolytic mechanism"/>
    <property type="evidence" value="ECO:0007669"/>
    <property type="project" value="UniProtKB-UniRule"/>
</dbReference>
<evidence type="ECO:0000256" key="2">
    <source>
        <dbReference type="ARBA" id="ARBA00022722"/>
    </source>
</evidence>
<dbReference type="HAMAP" id="MF_01910">
    <property type="entry name" value="RNA_binding_AU_1"/>
    <property type="match status" value="1"/>
</dbReference>
<keyword evidence="4 6" id="KW-0378">Hydrolase</keyword>
<dbReference type="GO" id="GO:0035925">
    <property type="term" value="F:mRNA 3'-UTR AU-rich region binding"/>
    <property type="evidence" value="ECO:0007669"/>
    <property type="project" value="UniProtKB-UniRule"/>
</dbReference>
<dbReference type="InterPro" id="IPR016730">
    <property type="entry name" value="RNA-bd_FAU-1"/>
</dbReference>
<evidence type="ECO:0000313" key="8">
    <source>
        <dbReference type="EMBL" id="MFD1511773.1"/>
    </source>
</evidence>
<comment type="caution">
    <text evidence="8">The sequence shown here is derived from an EMBL/GenBank/DDBJ whole genome shotgun (WGS) entry which is preliminary data.</text>
</comment>
<accession>A0ABD6ARA3</accession>
<comment type="function">
    <text evidence="6">Probable RNase involved in rRNA stability through maturation and/or degradation of precursor rRNAs. Binds to RNA in loop regions with AU-rich sequences.</text>
</comment>
<dbReference type="Gene3D" id="2.40.380.10">
    <property type="entry name" value="FomD-like"/>
    <property type="match status" value="1"/>
</dbReference>
<organism evidence="8 9">
    <name type="scientific">Halomarina rubra</name>
    <dbReference type="NCBI Taxonomy" id="2071873"/>
    <lineage>
        <taxon>Archaea</taxon>
        <taxon>Methanobacteriati</taxon>
        <taxon>Methanobacteriota</taxon>
        <taxon>Stenosarchaea group</taxon>
        <taxon>Halobacteria</taxon>
        <taxon>Halobacteriales</taxon>
        <taxon>Natronomonadaceae</taxon>
        <taxon>Halomarina</taxon>
    </lineage>
</organism>
<dbReference type="EMBL" id="JBHUDC010000001">
    <property type="protein sequence ID" value="MFD1511773.1"/>
    <property type="molecule type" value="Genomic_DNA"/>
</dbReference>
<dbReference type="GO" id="GO:0006364">
    <property type="term" value="P:rRNA processing"/>
    <property type="evidence" value="ECO:0007669"/>
    <property type="project" value="UniProtKB-UniRule"/>
</dbReference>
<evidence type="ECO:0000256" key="4">
    <source>
        <dbReference type="ARBA" id="ARBA00022801"/>
    </source>
</evidence>
<dbReference type="InterPro" id="IPR003029">
    <property type="entry name" value="S1_domain"/>
</dbReference>
<dbReference type="PROSITE" id="PS50126">
    <property type="entry name" value="S1"/>
    <property type="match status" value="1"/>
</dbReference>
<dbReference type="SUPFAM" id="SSF50249">
    <property type="entry name" value="Nucleic acid-binding proteins"/>
    <property type="match status" value="1"/>
</dbReference>
<dbReference type="PANTHER" id="PTHR39159:SF1">
    <property type="entry name" value="UPF0374 PROTEIN YGAC"/>
    <property type="match status" value="1"/>
</dbReference>
<keyword evidence="5 6" id="KW-0694">RNA-binding</keyword>
<evidence type="ECO:0000256" key="1">
    <source>
        <dbReference type="ARBA" id="ARBA00022552"/>
    </source>
</evidence>
<proteinExistence type="inferred from homology"/>
<evidence type="ECO:0000259" key="7">
    <source>
        <dbReference type="PROSITE" id="PS50126"/>
    </source>
</evidence>
<dbReference type="SUPFAM" id="SSF159234">
    <property type="entry name" value="FomD-like"/>
    <property type="match status" value="1"/>
</dbReference>
<dbReference type="InterPro" id="IPR035930">
    <property type="entry name" value="FomD-like_sf"/>
</dbReference>
<name>A0ABD6ARA3_9EURY</name>
<dbReference type="RefSeq" id="WP_250871758.1">
    <property type="nucleotide sequence ID" value="NZ_JALXFV010000001.1"/>
</dbReference>
<sequence length="463" mass="49320">MSVRVRGIYTTALTQLLHEEEGVVQASEPIRERFDATFPVAPARATVETTDDRQGVGVAGESATVETVTDHLESVGIDTLSWSDPAPTGAVFDARVEETKRSGAVLDLGGSDAGVEGWLHFSQVDDEVEAGDTLRVQVREAAAPWSDDRPSCTTTLSVDAELARLVRSSGGGATTGGVELASLLPTDPREGWALRWDGRADDADLDTLGATVDRLNERAAALDALDDGVGNPGRLTDGLATTWCWFGRETRFALDAIRREVTPTMAGHHRAKAATNAASAAVDFVEAVCGDAGETGGEFPFGALTRQFGPTAGDTLALGHGKPAGRLIVLGRGEVTEYDPSGAVTLEREMTPGGRYDALEVERRAGDVAVTKLKEGRWWYPTVYRGSDGERRGTYVNVCTPVELFPDVARYVDLHVDVVKHADGRVERVDDDELDEAVAAGEVPEPLAEKARAVASAVENALR</sequence>
<keyword evidence="1 6" id="KW-0698">rRNA processing</keyword>
<keyword evidence="3 6" id="KW-0255">Endonuclease</keyword>
<dbReference type="PIRSF" id="PIRSF018644">
    <property type="entry name" value="RNA-binding_FAU-1"/>
    <property type="match status" value="1"/>
</dbReference>
<reference evidence="8 9" key="1">
    <citation type="journal article" date="2019" name="Int. J. Syst. Evol. Microbiol.">
        <title>The Global Catalogue of Microorganisms (GCM) 10K type strain sequencing project: providing services to taxonomists for standard genome sequencing and annotation.</title>
        <authorList>
            <consortium name="The Broad Institute Genomics Platform"/>
            <consortium name="The Broad Institute Genome Sequencing Center for Infectious Disease"/>
            <person name="Wu L."/>
            <person name="Ma J."/>
        </authorList>
    </citation>
    <scope>NUCLEOTIDE SEQUENCE [LARGE SCALE GENOMIC DNA]</scope>
    <source>
        <strain evidence="8 9">CGMCC 1.12563</strain>
    </source>
</reference>
<dbReference type="PANTHER" id="PTHR39159">
    <property type="match status" value="1"/>
</dbReference>
<comment type="similarity">
    <text evidence="6">Belongs to the FAU-1 family.</text>
</comment>
<keyword evidence="2 6" id="KW-0540">Nuclease</keyword>
<dbReference type="InterPro" id="IPR012340">
    <property type="entry name" value="NA-bd_OB-fold"/>
</dbReference>
<dbReference type="Pfam" id="PF04167">
    <property type="entry name" value="DUF402"/>
    <property type="match status" value="1"/>
</dbReference>
<dbReference type="Proteomes" id="UP001597187">
    <property type="component" value="Unassembled WGS sequence"/>
</dbReference>
<evidence type="ECO:0000256" key="5">
    <source>
        <dbReference type="ARBA" id="ARBA00022884"/>
    </source>
</evidence>
<dbReference type="InterPro" id="IPR050212">
    <property type="entry name" value="Ntdp-like"/>
</dbReference>
<evidence type="ECO:0000256" key="3">
    <source>
        <dbReference type="ARBA" id="ARBA00022759"/>
    </source>
</evidence>
<dbReference type="AlphaFoldDB" id="A0ABD6ARA3"/>
<keyword evidence="9" id="KW-1185">Reference proteome</keyword>